<dbReference type="EMBL" id="PSZM01000043">
    <property type="protein sequence ID" value="PQL90980.1"/>
    <property type="molecule type" value="Genomic_DNA"/>
</dbReference>
<name>A0A2S8A8Y7_9FLAO</name>
<evidence type="ECO:0000313" key="2">
    <source>
        <dbReference type="Proteomes" id="UP000238042"/>
    </source>
</evidence>
<gene>
    <name evidence="1" type="ORF">C4S77_08955</name>
</gene>
<organism evidence="1 2">
    <name type="scientific">Apibacter adventoris</name>
    <dbReference type="NCBI Taxonomy" id="1679466"/>
    <lineage>
        <taxon>Bacteria</taxon>
        <taxon>Pseudomonadati</taxon>
        <taxon>Bacteroidota</taxon>
        <taxon>Flavobacteriia</taxon>
        <taxon>Flavobacteriales</taxon>
        <taxon>Weeksellaceae</taxon>
        <taxon>Apibacter</taxon>
    </lineage>
</organism>
<proteinExistence type="predicted"/>
<keyword evidence="2" id="KW-1185">Reference proteome</keyword>
<reference evidence="1 2" key="1">
    <citation type="submission" date="2018-02" db="EMBL/GenBank/DDBJ databases">
        <title>Genome sequences of Apibacter spp., gut symbionts of Asian honey bees.</title>
        <authorList>
            <person name="Kwong W.K."/>
            <person name="Steele M.I."/>
            <person name="Moran N.A."/>
        </authorList>
    </citation>
    <scope>NUCLEOTIDE SEQUENCE [LARGE SCALE GENOMIC DNA]</scope>
    <source>
        <strain evidence="2">wkB301</strain>
    </source>
</reference>
<evidence type="ECO:0000313" key="1">
    <source>
        <dbReference type="EMBL" id="PQL90980.1"/>
    </source>
</evidence>
<dbReference type="InterPro" id="IPR046525">
    <property type="entry name" value="DUF6702"/>
</dbReference>
<dbReference type="Pfam" id="PF20420">
    <property type="entry name" value="DUF6702"/>
    <property type="match status" value="1"/>
</dbReference>
<sequence>MTMKKNIFLIFSIFFLIFYAFCSSDFYTSITKVEYVSTNKSLRISSKVNADHLQQALGKKIDESGFDTALNRYIQSNIKISVNDIPVSFTYSSKNHDGSVIWIYYEVSNVSDNISSITLRNNLLIDKFPDQQNFNNFIINGQKKTLVCKKGNETGKINF</sequence>
<dbReference type="AlphaFoldDB" id="A0A2S8A8Y7"/>
<comment type="caution">
    <text evidence="1">The sequence shown here is derived from an EMBL/GenBank/DDBJ whole genome shotgun (WGS) entry which is preliminary data.</text>
</comment>
<protein>
    <submittedName>
        <fullName evidence="1">Uncharacterized protein</fullName>
    </submittedName>
</protein>
<dbReference type="Proteomes" id="UP000238042">
    <property type="component" value="Unassembled WGS sequence"/>
</dbReference>
<accession>A0A2S8A8Y7</accession>